<dbReference type="Gene3D" id="3.40.30.10">
    <property type="entry name" value="Glutaredoxin"/>
    <property type="match status" value="1"/>
</dbReference>
<evidence type="ECO:0000313" key="14">
    <source>
        <dbReference type="Proteomes" id="UP001170379"/>
    </source>
</evidence>
<comment type="caution">
    <text evidence="13">The sequence shown here is derived from an EMBL/GenBank/DDBJ whole genome shotgun (WGS) entry which is preliminary data.</text>
</comment>
<dbReference type="Pfam" id="PF00578">
    <property type="entry name" value="AhpC-TSA"/>
    <property type="match status" value="1"/>
</dbReference>
<keyword evidence="14" id="KW-1185">Reference proteome</keyword>
<evidence type="ECO:0000256" key="5">
    <source>
        <dbReference type="ARBA" id="ARBA00023002"/>
    </source>
</evidence>
<evidence type="ECO:0000256" key="7">
    <source>
        <dbReference type="ARBA" id="ARBA00023284"/>
    </source>
</evidence>
<gene>
    <name evidence="13" type="ORF">C7K25_14435</name>
</gene>
<dbReference type="InterPro" id="IPR000866">
    <property type="entry name" value="AhpC/TSA"/>
</dbReference>
<dbReference type="InterPro" id="IPR036249">
    <property type="entry name" value="Thioredoxin-like_sf"/>
</dbReference>
<evidence type="ECO:0000256" key="4">
    <source>
        <dbReference type="ARBA" id="ARBA00022862"/>
    </source>
</evidence>
<keyword evidence="4" id="KW-0049">Antioxidant</keyword>
<evidence type="ECO:0000256" key="6">
    <source>
        <dbReference type="ARBA" id="ARBA00023157"/>
    </source>
</evidence>
<dbReference type="PROSITE" id="PS51352">
    <property type="entry name" value="THIOREDOXIN_2"/>
    <property type="match status" value="1"/>
</dbReference>
<evidence type="ECO:0000256" key="8">
    <source>
        <dbReference type="ARBA" id="ARBA00032824"/>
    </source>
</evidence>
<dbReference type="Proteomes" id="UP001170379">
    <property type="component" value="Unassembled WGS sequence"/>
</dbReference>
<dbReference type="PANTHER" id="PTHR42801:SF4">
    <property type="entry name" value="AHPC_TSA FAMILY PROTEIN"/>
    <property type="match status" value="1"/>
</dbReference>
<dbReference type="InterPro" id="IPR050924">
    <property type="entry name" value="Peroxiredoxin_BCP/PrxQ"/>
</dbReference>
<comment type="similarity">
    <text evidence="9">Belongs to the peroxiredoxin family. BCP/PrxQ subfamily.</text>
</comment>
<evidence type="ECO:0000256" key="11">
    <source>
        <dbReference type="ARBA" id="ARBA00049091"/>
    </source>
</evidence>
<evidence type="ECO:0000256" key="1">
    <source>
        <dbReference type="ARBA" id="ARBA00003330"/>
    </source>
</evidence>
<evidence type="ECO:0000256" key="10">
    <source>
        <dbReference type="ARBA" id="ARBA00041373"/>
    </source>
</evidence>
<keyword evidence="7" id="KW-0676">Redox-active center</keyword>
<dbReference type="SUPFAM" id="SSF52833">
    <property type="entry name" value="Thioredoxin-like"/>
    <property type="match status" value="1"/>
</dbReference>
<dbReference type="PANTHER" id="PTHR42801">
    <property type="entry name" value="THIOREDOXIN-DEPENDENT PEROXIDE REDUCTASE"/>
    <property type="match status" value="1"/>
</dbReference>
<feature type="domain" description="Thioredoxin" evidence="12">
    <location>
        <begin position="52"/>
        <end position="202"/>
    </location>
</feature>
<comment type="function">
    <text evidence="1">Thiol-specific peroxidase that catalyzes the reduction of hydrogen peroxide and organic hydroperoxides to water and alcohols, respectively. Plays a role in cell protection against oxidative stress by detoxifying peroxides and as sensor of hydrogen peroxide-mediated signaling events.</text>
</comment>
<evidence type="ECO:0000256" key="2">
    <source>
        <dbReference type="ARBA" id="ARBA00013017"/>
    </source>
</evidence>
<evidence type="ECO:0000256" key="9">
    <source>
        <dbReference type="ARBA" id="ARBA00038489"/>
    </source>
</evidence>
<organism evidence="13 14">
    <name type="scientific">Gulosibacter molinativorax</name>
    <dbReference type="NCBI Taxonomy" id="256821"/>
    <lineage>
        <taxon>Bacteria</taxon>
        <taxon>Bacillati</taxon>
        <taxon>Actinomycetota</taxon>
        <taxon>Actinomycetes</taxon>
        <taxon>Micrococcales</taxon>
        <taxon>Microbacteriaceae</taxon>
        <taxon>Gulosibacter</taxon>
    </lineage>
</organism>
<comment type="catalytic activity">
    <reaction evidence="11">
        <text>a hydroperoxide + [thioredoxin]-dithiol = an alcohol + [thioredoxin]-disulfide + H2O</text>
        <dbReference type="Rhea" id="RHEA:62620"/>
        <dbReference type="Rhea" id="RHEA-COMP:10698"/>
        <dbReference type="Rhea" id="RHEA-COMP:10700"/>
        <dbReference type="ChEBI" id="CHEBI:15377"/>
        <dbReference type="ChEBI" id="CHEBI:29950"/>
        <dbReference type="ChEBI" id="CHEBI:30879"/>
        <dbReference type="ChEBI" id="CHEBI:35924"/>
        <dbReference type="ChEBI" id="CHEBI:50058"/>
        <dbReference type="EC" id="1.11.1.24"/>
    </reaction>
</comment>
<reference evidence="13" key="2">
    <citation type="journal article" date="2022" name="Sci. Rep.">
        <title>In silico prediction of the enzymes involved in the degradation of the herbicide molinate by Gulosibacter molinativorax ON4T.</title>
        <authorList>
            <person name="Lopes A.R."/>
            <person name="Bunin E."/>
            <person name="Viana A.T."/>
            <person name="Froufe H."/>
            <person name="Munoz-Merida A."/>
            <person name="Pinho D."/>
            <person name="Figueiredo J."/>
            <person name="Barroso C."/>
            <person name="Vaz-Moreira I."/>
            <person name="Bellanger X."/>
            <person name="Egas C."/>
            <person name="Nunes O.C."/>
        </authorList>
    </citation>
    <scope>NUCLEOTIDE SEQUENCE</scope>
    <source>
        <strain evidence="13">ON4</strain>
    </source>
</reference>
<keyword evidence="5" id="KW-0560">Oxidoreductase</keyword>
<proteinExistence type="inferred from homology"/>
<dbReference type="InterPro" id="IPR013766">
    <property type="entry name" value="Thioredoxin_domain"/>
</dbReference>
<protein>
    <recommendedName>
        <fullName evidence="2">thioredoxin-dependent peroxiredoxin</fullName>
        <ecNumber evidence="2">1.11.1.24</ecNumber>
    </recommendedName>
    <alternativeName>
        <fullName evidence="10">Bacterioferritin comigratory protein</fullName>
    </alternativeName>
    <alternativeName>
        <fullName evidence="8">Thioredoxin peroxidase</fullName>
    </alternativeName>
</protein>
<dbReference type="GO" id="GO:0004601">
    <property type="term" value="F:peroxidase activity"/>
    <property type="evidence" value="ECO:0007669"/>
    <property type="project" value="UniProtKB-KW"/>
</dbReference>
<accession>A0ABT7CBG1</accession>
<keyword evidence="3 13" id="KW-0575">Peroxidase</keyword>
<dbReference type="CDD" id="cd03017">
    <property type="entry name" value="PRX_BCP"/>
    <property type="match status" value="1"/>
</dbReference>
<keyword evidence="6" id="KW-1015">Disulfide bond</keyword>
<evidence type="ECO:0000313" key="13">
    <source>
        <dbReference type="EMBL" id="MDJ1372543.1"/>
    </source>
</evidence>
<evidence type="ECO:0000256" key="3">
    <source>
        <dbReference type="ARBA" id="ARBA00022559"/>
    </source>
</evidence>
<dbReference type="NCBIfam" id="NF006960">
    <property type="entry name" value="PRK09437.1"/>
    <property type="match status" value="1"/>
</dbReference>
<reference evidence="13" key="1">
    <citation type="submission" date="2018-03" db="EMBL/GenBank/DDBJ databases">
        <authorList>
            <person name="Nunes O.C."/>
            <person name="Lopes A.R."/>
            <person name="Froufe H."/>
            <person name="Munoz-Merida A."/>
            <person name="Barroso C."/>
            <person name="Egas C."/>
        </authorList>
    </citation>
    <scope>NUCLEOTIDE SEQUENCE</scope>
    <source>
        <strain evidence="13">ON4</strain>
    </source>
</reference>
<name>A0ABT7CBG1_9MICO</name>
<dbReference type="EMBL" id="PXVD01000030">
    <property type="protein sequence ID" value="MDJ1372543.1"/>
    <property type="molecule type" value="Genomic_DNA"/>
</dbReference>
<sequence length="202" mass="22694">MQIGNQNRRFGCISSHRSPTLDRAEWWRWLTHPSARRQENRLTDTTTEPKRLEAGDTAPAFTLTDQSGNEVSLSDYAGQKVVLYTYPQAFTPGCTTEACDFRDSEARLTAAGYVVLAVSSDPVEKLARFKEEEHLPFTLLSDPDHEVQTAYAAYGEKQNYGRTYIGSIRSTFLIDEEGKIIEALYNVKATGHVDRVLKKLAA</sequence>
<dbReference type="EC" id="1.11.1.24" evidence="2"/>
<evidence type="ECO:0000259" key="12">
    <source>
        <dbReference type="PROSITE" id="PS51352"/>
    </source>
</evidence>